<dbReference type="AlphaFoldDB" id="D9WP62"/>
<keyword evidence="3" id="KW-0503">Monooxygenase</keyword>
<evidence type="ECO:0000313" key="4">
    <source>
        <dbReference type="Proteomes" id="UP000003963"/>
    </source>
</evidence>
<keyword evidence="4" id="KW-1185">Reference proteome</keyword>
<dbReference type="SUPFAM" id="SSF53474">
    <property type="entry name" value="alpha/beta-Hydrolases"/>
    <property type="match status" value="1"/>
</dbReference>
<protein>
    <submittedName>
        <fullName evidence="3">4-hydroxyacetophenone monooxygenase</fullName>
    </submittedName>
</protein>
<dbReference type="EMBL" id="GG657754">
    <property type="protein sequence ID" value="EFL28035.1"/>
    <property type="molecule type" value="Genomic_DNA"/>
</dbReference>
<evidence type="ECO:0000259" key="2">
    <source>
        <dbReference type="Pfam" id="PF07859"/>
    </source>
</evidence>
<evidence type="ECO:0000313" key="3">
    <source>
        <dbReference type="EMBL" id="EFL28035.1"/>
    </source>
</evidence>
<dbReference type="GO" id="GO:0004497">
    <property type="term" value="F:monooxygenase activity"/>
    <property type="evidence" value="ECO:0007669"/>
    <property type="project" value="UniProtKB-KW"/>
</dbReference>
<keyword evidence="1" id="KW-0378">Hydrolase</keyword>
<feature type="domain" description="Alpha/beta hydrolase fold-3" evidence="2">
    <location>
        <begin position="1"/>
        <end position="133"/>
    </location>
</feature>
<dbReference type="STRING" id="457427.SSOG_07749"/>
<dbReference type="Gene3D" id="3.40.50.1820">
    <property type="entry name" value="alpha/beta hydrolase"/>
    <property type="match status" value="1"/>
</dbReference>
<accession>D9WP62</accession>
<reference evidence="3 4" key="1">
    <citation type="submission" date="2009-02" db="EMBL/GenBank/DDBJ databases">
        <title>Annotation of Streptomyces hygroscopicus strain ATCC 53653.</title>
        <authorList>
            <consortium name="The Broad Institute Genome Sequencing Platform"/>
            <consortium name="Broad Institute Microbial Sequencing Center"/>
            <person name="Fischbach M."/>
            <person name="Godfrey P."/>
            <person name="Ward D."/>
            <person name="Young S."/>
            <person name="Zeng Q."/>
            <person name="Koehrsen M."/>
            <person name="Alvarado L."/>
            <person name="Berlin A.M."/>
            <person name="Bochicchio J."/>
            <person name="Borenstein D."/>
            <person name="Chapman S.B."/>
            <person name="Chen Z."/>
            <person name="Engels R."/>
            <person name="Freedman E."/>
            <person name="Gellesch M."/>
            <person name="Goldberg J."/>
            <person name="Griggs A."/>
            <person name="Gujja S."/>
            <person name="Heilman E.R."/>
            <person name="Heiman D.I."/>
            <person name="Hepburn T.A."/>
            <person name="Howarth C."/>
            <person name="Jen D."/>
            <person name="Larson L."/>
            <person name="Lewis B."/>
            <person name="Mehta T."/>
            <person name="Park D."/>
            <person name="Pearson M."/>
            <person name="Richards J."/>
            <person name="Roberts A."/>
            <person name="Saif S."/>
            <person name="Shea T.D."/>
            <person name="Shenoy N."/>
            <person name="Sisk P."/>
            <person name="Stolte C."/>
            <person name="Sykes S.N."/>
            <person name="Thomson T."/>
            <person name="Walk T."/>
            <person name="White J."/>
            <person name="Yandava C."/>
            <person name="Straight P."/>
            <person name="Clardy J."/>
            <person name="Hung D."/>
            <person name="Kolter R."/>
            <person name="Mekalanos J."/>
            <person name="Walker S."/>
            <person name="Walsh C.T."/>
            <person name="Wieland-Brown L.C."/>
            <person name="Haas B."/>
            <person name="Nusbaum C."/>
            <person name="Birren B."/>
        </authorList>
    </citation>
    <scope>NUCLEOTIDE SEQUENCE [LARGE SCALE GENOMIC DNA]</scope>
    <source>
        <strain evidence="3 4">ATCC 53653</strain>
    </source>
</reference>
<proteinExistence type="predicted"/>
<dbReference type="InterPro" id="IPR013094">
    <property type="entry name" value="AB_hydrolase_3"/>
</dbReference>
<gene>
    <name evidence="3" type="ORF">SSOG_07749</name>
</gene>
<dbReference type="PANTHER" id="PTHR48081">
    <property type="entry name" value="AB HYDROLASE SUPERFAMILY PROTEIN C4A8.06C"/>
    <property type="match status" value="1"/>
</dbReference>
<dbReference type="HOGENOM" id="CLU_012494_18_1_11"/>
<dbReference type="PANTHER" id="PTHR48081:SF8">
    <property type="entry name" value="ALPHA_BETA HYDROLASE FOLD-3 DOMAIN-CONTAINING PROTEIN-RELATED"/>
    <property type="match status" value="1"/>
</dbReference>
<organism evidence="3 4">
    <name type="scientific">Streptomyces himastatinicus ATCC 53653</name>
    <dbReference type="NCBI Taxonomy" id="457427"/>
    <lineage>
        <taxon>Bacteria</taxon>
        <taxon>Bacillati</taxon>
        <taxon>Actinomycetota</taxon>
        <taxon>Actinomycetes</taxon>
        <taxon>Kitasatosporales</taxon>
        <taxon>Streptomycetaceae</taxon>
        <taxon>Streptomyces</taxon>
        <taxon>Streptomyces violaceusniger group</taxon>
    </lineage>
</organism>
<evidence type="ECO:0000256" key="1">
    <source>
        <dbReference type="ARBA" id="ARBA00022801"/>
    </source>
</evidence>
<dbReference type="InterPro" id="IPR050300">
    <property type="entry name" value="GDXG_lipolytic_enzyme"/>
</dbReference>
<sequence length="165" mass="17435">MAGDSAGGNLAAVVAQRAREAGGPAVAAQVLLCPVTDCRPDTASYHDPANQLLLTRATMAWYWDHYAPDTAARRAPGASPLRAADLAGLPPAVVVTAEHDVLRDEGEAYADRLRAAGVPVELRRFEGQIHGFVTLLDLLPDASAEALGYVADRLGHLLDLPRSHP</sequence>
<name>D9WP62_9ACTN</name>
<dbReference type="Proteomes" id="UP000003963">
    <property type="component" value="Unassembled WGS sequence"/>
</dbReference>
<dbReference type="Pfam" id="PF07859">
    <property type="entry name" value="Abhydrolase_3"/>
    <property type="match status" value="1"/>
</dbReference>
<dbReference type="InterPro" id="IPR029058">
    <property type="entry name" value="AB_hydrolase_fold"/>
</dbReference>
<dbReference type="GO" id="GO:0016787">
    <property type="term" value="F:hydrolase activity"/>
    <property type="evidence" value="ECO:0007669"/>
    <property type="project" value="UniProtKB-KW"/>
</dbReference>
<keyword evidence="3" id="KW-0560">Oxidoreductase</keyword>